<dbReference type="PANTHER" id="PTHR40261:SF1">
    <property type="entry name" value="RIESKE DOMAIN-CONTAINING PROTEIN"/>
    <property type="match status" value="1"/>
</dbReference>
<dbReference type="EMBL" id="RCCI01000005">
    <property type="protein sequence ID" value="RLJ64955.1"/>
    <property type="molecule type" value="Genomic_DNA"/>
</dbReference>
<evidence type="ECO:0000256" key="3">
    <source>
        <dbReference type="ARBA" id="ARBA00023004"/>
    </source>
</evidence>
<evidence type="ECO:0000256" key="2">
    <source>
        <dbReference type="ARBA" id="ARBA00022723"/>
    </source>
</evidence>
<dbReference type="Proteomes" id="UP000268908">
    <property type="component" value="Unassembled WGS sequence"/>
</dbReference>
<dbReference type="AlphaFoldDB" id="A0A497XEJ5"/>
<dbReference type="PANTHER" id="PTHR40261">
    <property type="match status" value="1"/>
</dbReference>
<keyword evidence="2" id="KW-0479">Metal-binding</keyword>
<dbReference type="InterPro" id="IPR036922">
    <property type="entry name" value="Rieske_2Fe-2S_sf"/>
</dbReference>
<dbReference type="PROSITE" id="PS51296">
    <property type="entry name" value="RIESKE"/>
    <property type="match status" value="1"/>
</dbReference>
<keyword evidence="7" id="KW-1185">Reference proteome</keyword>
<keyword evidence="1" id="KW-0001">2Fe-2S</keyword>
<dbReference type="Pfam" id="PF00355">
    <property type="entry name" value="Rieske"/>
    <property type="match status" value="1"/>
</dbReference>
<dbReference type="SUPFAM" id="SSF50022">
    <property type="entry name" value="ISP domain"/>
    <property type="match status" value="1"/>
</dbReference>
<accession>A0A497XEJ5</accession>
<keyword evidence="3" id="KW-0408">Iron</keyword>
<reference evidence="6 7" key="1">
    <citation type="submission" date="2018-10" db="EMBL/GenBank/DDBJ databases">
        <title>Genomic Encyclopedia of Type Strains, Phase IV (KMG-IV): sequencing the most valuable type-strain genomes for metagenomic binning, comparative biology and taxonomic classification.</title>
        <authorList>
            <person name="Goeker M."/>
        </authorList>
    </citation>
    <scope>NUCLEOTIDE SEQUENCE [LARGE SCALE GENOMIC DNA]</scope>
    <source>
        <strain evidence="6 7">DSM 26916</strain>
    </source>
</reference>
<keyword evidence="4" id="KW-0411">Iron-sulfur</keyword>
<proteinExistence type="predicted"/>
<organism evidence="6 7">
    <name type="scientific">Sulfurisoma sediminicola</name>
    <dbReference type="NCBI Taxonomy" id="1381557"/>
    <lineage>
        <taxon>Bacteria</taxon>
        <taxon>Pseudomonadati</taxon>
        <taxon>Pseudomonadota</taxon>
        <taxon>Betaproteobacteria</taxon>
        <taxon>Nitrosomonadales</taxon>
        <taxon>Sterolibacteriaceae</taxon>
        <taxon>Sulfurisoma</taxon>
    </lineage>
</organism>
<dbReference type="Gene3D" id="2.102.10.10">
    <property type="entry name" value="Rieske [2Fe-2S] iron-sulphur domain"/>
    <property type="match status" value="1"/>
</dbReference>
<comment type="caution">
    <text evidence="6">The sequence shown here is derived from an EMBL/GenBank/DDBJ whole genome shotgun (WGS) entry which is preliminary data.</text>
</comment>
<gene>
    <name evidence="6" type="ORF">DFR35_1607</name>
</gene>
<evidence type="ECO:0000256" key="1">
    <source>
        <dbReference type="ARBA" id="ARBA00022714"/>
    </source>
</evidence>
<dbReference type="OrthoDB" id="9794779at2"/>
<evidence type="ECO:0000313" key="7">
    <source>
        <dbReference type="Proteomes" id="UP000268908"/>
    </source>
</evidence>
<feature type="domain" description="Rieske" evidence="5">
    <location>
        <begin position="6"/>
        <end position="114"/>
    </location>
</feature>
<dbReference type="RefSeq" id="WP_121241399.1">
    <property type="nucleotide sequence ID" value="NZ_BHVV01000006.1"/>
</dbReference>
<dbReference type="GO" id="GO:0051537">
    <property type="term" value="F:2 iron, 2 sulfur cluster binding"/>
    <property type="evidence" value="ECO:0007669"/>
    <property type="project" value="UniProtKB-KW"/>
</dbReference>
<name>A0A497XEJ5_9PROT</name>
<dbReference type="InterPro" id="IPR017941">
    <property type="entry name" value="Rieske_2Fe-2S"/>
</dbReference>
<sequence length="117" mass="12541">MARRERLICASDDLVDGGPGIRCEVAGDAAEAPVAAFAVRFRGRVHAYLNRCGHIPVELDWQHGQFFESGGLYLICATHGALYDPETGHCVGGRCNGRGLVPLEVSERGGSVYLLEG</sequence>
<evidence type="ECO:0000256" key="4">
    <source>
        <dbReference type="ARBA" id="ARBA00023014"/>
    </source>
</evidence>
<evidence type="ECO:0000313" key="6">
    <source>
        <dbReference type="EMBL" id="RLJ64955.1"/>
    </source>
</evidence>
<dbReference type="GO" id="GO:0046872">
    <property type="term" value="F:metal ion binding"/>
    <property type="evidence" value="ECO:0007669"/>
    <property type="project" value="UniProtKB-KW"/>
</dbReference>
<protein>
    <submittedName>
        <fullName evidence="6">Nitrite reductase/ring-hydroxylating ferredoxin subunit</fullName>
    </submittedName>
</protein>
<evidence type="ECO:0000259" key="5">
    <source>
        <dbReference type="PROSITE" id="PS51296"/>
    </source>
</evidence>